<evidence type="ECO:0000259" key="2">
    <source>
        <dbReference type="Pfam" id="PF01757"/>
    </source>
</evidence>
<name>A0A179SJM7_9HYPH</name>
<feature type="domain" description="Acyltransferase 3" evidence="2">
    <location>
        <begin position="40"/>
        <end position="344"/>
    </location>
</feature>
<keyword evidence="1" id="KW-1133">Transmembrane helix</keyword>
<keyword evidence="3" id="KW-0808">Transferase</keyword>
<organism evidence="3 4">
    <name type="scientific">Methylobacterium platani</name>
    <dbReference type="NCBI Taxonomy" id="427683"/>
    <lineage>
        <taxon>Bacteria</taxon>
        <taxon>Pseudomonadati</taxon>
        <taxon>Pseudomonadota</taxon>
        <taxon>Alphaproteobacteria</taxon>
        <taxon>Hyphomicrobiales</taxon>
        <taxon>Methylobacteriaceae</taxon>
        <taxon>Methylobacterium</taxon>
    </lineage>
</organism>
<dbReference type="InterPro" id="IPR002656">
    <property type="entry name" value="Acyl_transf_3_dom"/>
</dbReference>
<feature type="transmembrane region" description="Helical" evidence="1">
    <location>
        <begin position="453"/>
        <end position="471"/>
    </location>
</feature>
<feature type="transmembrane region" description="Helical" evidence="1">
    <location>
        <begin position="328"/>
        <end position="349"/>
    </location>
</feature>
<accession>A0A179SJM7</accession>
<gene>
    <name evidence="3" type="ORF">A5481_00640</name>
</gene>
<feature type="transmembrane region" description="Helical" evidence="1">
    <location>
        <begin position="80"/>
        <end position="99"/>
    </location>
</feature>
<feature type="transmembrane region" description="Helical" evidence="1">
    <location>
        <begin position="214"/>
        <end position="233"/>
    </location>
</feature>
<evidence type="ECO:0000256" key="1">
    <source>
        <dbReference type="SAM" id="Phobius"/>
    </source>
</evidence>
<comment type="caution">
    <text evidence="3">The sequence shown here is derived from an EMBL/GenBank/DDBJ whole genome shotgun (WGS) entry which is preliminary data.</text>
</comment>
<feature type="transmembrane region" description="Helical" evidence="1">
    <location>
        <begin position="290"/>
        <end position="308"/>
    </location>
</feature>
<dbReference type="PANTHER" id="PTHR23028:SF131">
    <property type="entry name" value="BLR2367 PROTEIN"/>
    <property type="match status" value="1"/>
</dbReference>
<feature type="transmembrane region" description="Helical" evidence="1">
    <location>
        <begin position="370"/>
        <end position="387"/>
    </location>
</feature>
<feature type="transmembrane region" description="Helical" evidence="1">
    <location>
        <begin position="240"/>
        <end position="260"/>
    </location>
</feature>
<proteinExistence type="predicted"/>
<feature type="transmembrane region" description="Helical" evidence="1">
    <location>
        <begin position="158"/>
        <end position="177"/>
    </location>
</feature>
<keyword evidence="1" id="KW-0472">Membrane</keyword>
<dbReference type="STRING" id="427683.A5481_00640"/>
<dbReference type="Proteomes" id="UP000078316">
    <property type="component" value="Unassembled WGS sequence"/>
</dbReference>
<feature type="transmembrane region" description="Helical" evidence="1">
    <location>
        <begin position="119"/>
        <end position="146"/>
    </location>
</feature>
<feature type="transmembrane region" description="Helical" evidence="1">
    <location>
        <begin position="266"/>
        <end position="283"/>
    </location>
</feature>
<dbReference type="EMBL" id="LWHQ01000002">
    <property type="protein sequence ID" value="OAS27659.1"/>
    <property type="molecule type" value="Genomic_DNA"/>
</dbReference>
<protein>
    <submittedName>
        <fullName evidence="3">Acyltransferase</fullName>
    </submittedName>
</protein>
<feature type="transmembrane region" description="Helical" evidence="1">
    <location>
        <begin position="184"/>
        <end position="202"/>
    </location>
</feature>
<dbReference type="PANTHER" id="PTHR23028">
    <property type="entry name" value="ACETYLTRANSFERASE"/>
    <property type="match status" value="1"/>
</dbReference>
<dbReference type="GO" id="GO:0016020">
    <property type="term" value="C:membrane"/>
    <property type="evidence" value="ECO:0007669"/>
    <property type="project" value="TreeGrafter"/>
</dbReference>
<dbReference type="InterPro" id="IPR050879">
    <property type="entry name" value="Acyltransferase_3"/>
</dbReference>
<sequence>MSIGLNRDLPGIVTVTPRDASVAAAPSPAGIARAGGELTNLQLLRALAASLVLIHHVAVYGQTLRGAERPFAALDGLMGVWGVAIFFALSGFLMARMIARDPPLVFLAHRVSRIFPTYFAVIALFAGLFAALGLDLGGISVLALSLAPAGQRSSPLNVEWTLVLELTFYIGLFVLAATGRARRLVPVAAAWLVLLAVAFPLLPPDSRNMMPPPLYLVPVTAACAPFAGGLLLPRLIATGWIRPATAILALPFAAACFFVDTAAARWLGGIAAVLIVGAAVTAAPVRRRGAAARGLIALGDASYVLYLIHPPVLMLANWACPPHWSGAAYAVVSLAGALTAAALLGPVDVALYRRLRRRIDVLTPAALKRALAAFLVVFGGCALWGSIETARNDWAESRARRAVAQGSWDSVAAADASIARGGLAPSPTLRAGVEAMERISASEYLMTAHAFDAAAGPGMHLALFCGGRLVVLDRPRRLRRDLAGQPGYEALGTQRVGYRLRLPADVCSVENTVAVVVGPSGAMASLPVPRAALRRPDDR</sequence>
<dbReference type="Pfam" id="PF01757">
    <property type="entry name" value="Acyl_transf_3"/>
    <property type="match status" value="1"/>
</dbReference>
<keyword evidence="1" id="KW-0812">Transmembrane</keyword>
<dbReference type="GO" id="GO:0016747">
    <property type="term" value="F:acyltransferase activity, transferring groups other than amino-acyl groups"/>
    <property type="evidence" value="ECO:0007669"/>
    <property type="project" value="InterPro"/>
</dbReference>
<keyword evidence="3" id="KW-0012">Acyltransferase</keyword>
<dbReference type="GO" id="GO:0000271">
    <property type="term" value="P:polysaccharide biosynthetic process"/>
    <property type="evidence" value="ECO:0007669"/>
    <property type="project" value="TreeGrafter"/>
</dbReference>
<dbReference type="AlphaFoldDB" id="A0A179SJM7"/>
<reference evidence="3 4" key="1">
    <citation type="submission" date="2016-04" db="EMBL/GenBank/DDBJ databases">
        <authorList>
            <person name="Evans L.H."/>
            <person name="Alamgir A."/>
            <person name="Owens N."/>
            <person name="Weber N.D."/>
            <person name="Virtaneva K."/>
            <person name="Barbian K."/>
            <person name="Babar A."/>
            <person name="Rosenke K."/>
        </authorList>
    </citation>
    <scope>NUCLEOTIDE SEQUENCE [LARGE SCALE GENOMIC DNA]</scope>
    <source>
        <strain evidence="3 4">PMB02</strain>
    </source>
</reference>
<dbReference type="RefSeq" id="WP_053082317.1">
    <property type="nucleotide sequence ID" value="NZ_LWHQ01000002.1"/>
</dbReference>
<evidence type="ECO:0000313" key="3">
    <source>
        <dbReference type="EMBL" id="OAS27659.1"/>
    </source>
</evidence>
<evidence type="ECO:0000313" key="4">
    <source>
        <dbReference type="Proteomes" id="UP000078316"/>
    </source>
</evidence>